<evidence type="ECO:0000256" key="1">
    <source>
        <dbReference type="SAM" id="MobiDB-lite"/>
    </source>
</evidence>
<keyword evidence="3" id="KW-1185">Reference proteome</keyword>
<dbReference type="EMBL" id="BOOK01000051">
    <property type="protein sequence ID" value="GII04512.1"/>
    <property type="molecule type" value="Genomic_DNA"/>
</dbReference>
<protein>
    <submittedName>
        <fullName evidence="2">Uncharacterized protein</fullName>
    </submittedName>
</protein>
<evidence type="ECO:0000313" key="2">
    <source>
        <dbReference type="EMBL" id="GII04512.1"/>
    </source>
</evidence>
<sequence>MHGRVLPGPDRAAVAGDLLHLEQLSGAGELGLDLVVSDSHAFYSPGVEGPETSRYRPVGTCNRAEISRNITLYDHAQTCVLSYPPPRPSPGEHPSFRYTPFA</sequence>
<proteinExistence type="predicted"/>
<feature type="region of interest" description="Disordered" evidence="1">
    <location>
        <begin position="83"/>
        <end position="102"/>
    </location>
</feature>
<dbReference type="Proteomes" id="UP000634476">
    <property type="component" value="Unassembled WGS sequence"/>
</dbReference>
<organism evidence="2 3">
    <name type="scientific">Planobispora takensis</name>
    <dbReference type="NCBI Taxonomy" id="1367882"/>
    <lineage>
        <taxon>Bacteria</taxon>
        <taxon>Bacillati</taxon>
        <taxon>Actinomycetota</taxon>
        <taxon>Actinomycetes</taxon>
        <taxon>Streptosporangiales</taxon>
        <taxon>Streptosporangiaceae</taxon>
        <taxon>Planobispora</taxon>
    </lineage>
</organism>
<gene>
    <name evidence="2" type="ORF">Pta02_65200</name>
</gene>
<accession>A0A8J3T3D9</accession>
<name>A0A8J3T3D9_9ACTN</name>
<reference evidence="2" key="1">
    <citation type="submission" date="2021-01" db="EMBL/GenBank/DDBJ databases">
        <title>Whole genome shotgun sequence of Planobispora takensis NBRC 109077.</title>
        <authorList>
            <person name="Komaki H."/>
            <person name="Tamura T."/>
        </authorList>
    </citation>
    <scope>NUCLEOTIDE SEQUENCE</scope>
    <source>
        <strain evidence="2">NBRC 109077</strain>
    </source>
</reference>
<dbReference type="AlphaFoldDB" id="A0A8J3T3D9"/>
<evidence type="ECO:0000313" key="3">
    <source>
        <dbReference type="Proteomes" id="UP000634476"/>
    </source>
</evidence>
<comment type="caution">
    <text evidence="2">The sequence shown here is derived from an EMBL/GenBank/DDBJ whole genome shotgun (WGS) entry which is preliminary data.</text>
</comment>